<gene>
    <name evidence="2" type="ORF">PLXY2_LOCUS1650</name>
</gene>
<organism evidence="2 3">
    <name type="scientific">Plutella xylostella</name>
    <name type="common">Diamondback moth</name>
    <name type="synonym">Plutella maculipennis</name>
    <dbReference type="NCBI Taxonomy" id="51655"/>
    <lineage>
        <taxon>Eukaryota</taxon>
        <taxon>Metazoa</taxon>
        <taxon>Ecdysozoa</taxon>
        <taxon>Arthropoda</taxon>
        <taxon>Hexapoda</taxon>
        <taxon>Insecta</taxon>
        <taxon>Pterygota</taxon>
        <taxon>Neoptera</taxon>
        <taxon>Endopterygota</taxon>
        <taxon>Lepidoptera</taxon>
        <taxon>Glossata</taxon>
        <taxon>Ditrysia</taxon>
        <taxon>Yponomeutoidea</taxon>
        <taxon>Plutellidae</taxon>
        <taxon>Plutella</taxon>
    </lineage>
</organism>
<protein>
    <submittedName>
        <fullName evidence="2">(diamondback moth) hypothetical protein</fullName>
    </submittedName>
</protein>
<comment type="caution">
    <text evidence="2">The sequence shown here is derived from an EMBL/GenBank/DDBJ whole genome shotgun (WGS) entry which is preliminary data.</text>
</comment>
<feature type="compositionally biased region" description="Pro residues" evidence="1">
    <location>
        <begin position="396"/>
        <end position="406"/>
    </location>
</feature>
<dbReference type="InterPro" id="IPR051425">
    <property type="entry name" value="Formin_Homology"/>
</dbReference>
<feature type="region of interest" description="Disordered" evidence="1">
    <location>
        <begin position="273"/>
        <end position="305"/>
    </location>
</feature>
<sequence length="498" mass="54604">MISEKCPVTGPRTFRRNCGDQVFITSASSVYIGTSAKSPYYSANDDVLSKEERKKEEEDNLNIIDIIESNWLNIRTILRDGEFEIQDLIAFIEGDSSDSGHLYESLEPAPAPLDDDFDSFDSDSDSDTQPEKPDAQTHLPAKHLERLPEPPTVNTYTLTSIASAAQRKIRALKRNLTKRYTVAIDGISQPKTPPQPNLDNKTKTKSPIYANCEKPDIHVYSNMTFHDTKPVLNKSESSLAKVNGNFKEELKTVIGEKRIYGERKISAEKKVGSDKKIYETPPPLPAKTAEKPTTPTSEGGKKENGTLSRKAYFSFKSRFRRASSVAVDINTDVPSALKITNSTFYLTDSMDGDSGFSNCSDSGALGSTEHMESPPRPARRPRLSDSTPCLPLERPALPPPPPPPPAAVHEGFTEHMESPPRPARRPRLSDSTPCLPLERPALPPPPPPSPAAVHEAHGVPPRPARCPRLSDSTPCLPLERPALPPPPPPPAAVHEGVD</sequence>
<reference evidence="2" key="1">
    <citation type="submission" date="2020-11" db="EMBL/GenBank/DDBJ databases">
        <authorList>
            <person name="Whiteford S."/>
        </authorList>
    </citation>
    <scope>NUCLEOTIDE SEQUENCE</scope>
</reference>
<dbReference type="PANTHER" id="PTHR45725">
    <property type="entry name" value="FORMIN HOMOLOGY 2 FAMILY MEMBER"/>
    <property type="match status" value="1"/>
</dbReference>
<dbReference type="AlphaFoldDB" id="A0A8S4D9M4"/>
<evidence type="ECO:0000256" key="1">
    <source>
        <dbReference type="SAM" id="MobiDB-lite"/>
    </source>
</evidence>
<evidence type="ECO:0000313" key="3">
    <source>
        <dbReference type="Proteomes" id="UP000653454"/>
    </source>
</evidence>
<dbReference type="Proteomes" id="UP000653454">
    <property type="component" value="Unassembled WGS sequence"/>
</dbReference>
<feature type="region of interest" description="Disordered" evidence="1">
    <location>
        <begin position="357"/>
        <end position="498"/>
    </location>
</feature>
<feature type="region of interest" description="Disordered" evidence="1">
    <location>
        <begin position="100"/>
        <end position="151"/>
    </location>
</feature>
<feature type="compositionally biased region" description="Acidic residues" evidence="1">
    <location>
        <begin position="113"/>
        <end position="128"/>
    </location>
</feature>
<dbReference type="PANTHER" id="PTHR45725:SF1">
    <property type="entry name" value="DISHEVELLED ASSOCIATED ACTIVATOR OF MORPHOGENESIS, ISOFORM D"/>
    <property type="match status" value="1"/>
</dbReference>
<name>A0A8S4D9M4_PLUXY</name>
<feature type="compositionally biased region" description="Pro residues" evidence="1">
    <location>
        <begin position="482"/>
        <end position="491"/>
    </location>
</feature>
<dbReference type="EMBL" id="CAJHNJ030000004">
    <property type="protein sequence ID" value="CAG9095779.1"/>
    <property type="molecule type" value="Genomic_DNA"/>
</dbReference>
<feature type="compositionally biased region" description="Pro residues" evidence="1">
    <location>
        <begin position="441"/>
        <end position="450"/>
    </location>
</feature>
<evidence type="ECO:0000313" key="2">
    <source>
        <dbReference type="EMBL" id="CAG9095779.1"/>
    </source>
</evidence>
<keyword evidence="3" id="KW-1185">Reference proteome</keyword>
<accession>A0A8S4D9M4</accession>
<proteinExistence type="predicted"/>